<evidence type="ECO:0000313" key="1">
    <source>
        <dbReference type="EMBL" id="EEZ97371.2"/>
    </source>
</evidence>
<name>D6X3U3_TRICA</name>
<proteinExistence type="predicted"/>
<evidence type="ECO:0008006" key="3">
    <source>
        <dbReference type="Google" id="ProtNLM"/>
    </source>
</evidence>
<organism evidence="1 2">
    <name type="scientific">Tribolium castaneum</name>
    <name type="common">Red flour beetle</name>
    <dbReference type="NCBI Taxonomy" id="7070"/>
    <lineage>
        <taxon>Eukaryota</taxon>
        <taxon>Metazoa</taxon>
        <taxon>Ecdysozoa</taxon>
        <taxon>Arthropoda</taxon>
        <taxon>Hexapoda</taxon>
        <taxon>Insecta</taxon>
        <taxon>Pterygota</taxon>
        <taxon>Neoptera</taxon>
        <taxon>Endopterygota</taxon>
        <taxon>Coleoptera</taxon>
        <taxon>Polyphaga</taxon>
        <taxon>Cucujiformia</taxon>
        <taxon>Tenebrionidae</taxon>
        <taxon>Tenebrionidae incertae sedis</taxon>
        <taxon>Tribolium</taxon>
    </lineage>
</organism>
<dbReference type="eggNOG" id="ENOG502RTFB">
    <property type="taxonomic scope" value="Eukaryota"/>
</dbReference>
<reference evidence="1 2" key="2">
    <citation type="journal article" date="2010" name="Nucleic Acids Res.">
        <title>BeetleBase in 2010: revisions to provide comprehensive genomic information for Tribolium castaneum.</title>
        <authorList>
            <person name="Kim H.S."/>
            <person name="Murphy T."/>
            <person name="Xia J."/>
            <person name="Caragea D."/>
            <person name="Park Y."/>
            <person name="Beeman R.W."/>
            <person name="Lorenzen M.D."/>
            <person name="Butcher S."/>
            <person name="Manak J.R."/>
            <person name="Brown S.J."/>
        </authorList>
    </citation>
    <scope>GENOME REANNOTATION</scope>
    <source>
        <strain evidence="1 2">Georgia GA2</strain>
    </source>
</reference>
<protein>
    <recommendedName>
        <fullName evidence="3">F-box domain-containing protein</fullName>
    </recommendedName>
</protein>
<dbReference type="HOGENOM" id="CLU_494629_0_0_1"/>
<evidence type="ECO:0000313" key="2">
    <source>
        <dbReference type="Proteomes" id="UP000007266"/>
    </source>
</evidence>
<keyword evidence="2" id="KW-1185">Reference proteome</keyword>
<dbReference type="AlphaFoldDB" id="D6X3U3"/>
<gene>
    <name evidence="1" type="primary">AUGUSTUS-3.0.2_11194</name>
    <name evidence="1" type="ORF">TcasGA2_TC011194</name>
</gene>
<accession>D6X3U3</accession>
<dbReference type="EMBL" id="KQ971326">
    <property type="protein sequence ID" value="EEZ97371.2"/>
    <property type="molecule type" value="Genomic_DNA"/>
</dbReference>
<dbReference type="STRING" id="7070.D6X3U3"/>
<reference evidence="1 2" key="1">
    <citation type="journal article" date="2008" name="Nature">
        <title>The genome of the model beetle and pest Tribolium castaneum.</title>
        <authorList>
            <consortium name="Tribolium Genome Sequencing Consortium"/>
            <person name="Richards S."/>
            <person name="Gibbs R.A."/>
            <person name="Weinstock G.M."/>
            <person name="Brown S.J."/>
            <person name="Denell R."/>
            <person name="Beeman R.W."/>
            <person name="Gibbs R."/>
            <person name="Beeman R.W."/>
            <person name="Brown S.J."/>
            <person name="Bucher G."/>
            <person name="Friedrich M."/>
            <person name="Grimmelikhuijzen C.J."/>
            <person name="Klingler M."/>
            <person name="Lorenzen M."/>
            <person name="Richards S."/>
            <person name="Roth S."/>
            <person name="Schroder R."/>
            <person name="Tautz D."/>
            <person name="Zdobnov E.M."/>
            <person name="Muzny D."/>
            <person name="Gibbs R.A."/>
            <person name="Weinstock G.M."/>
            <person name="Attaway T."/>
            <person name="Bell S."/>
            <person name="Buhay C.J."/>
            <person name="Chandrabose M.N."/>
            <person name="Chavez D."/>
            <person name="Clerk-Blankenburg K.P."/>
            <person name="Cree A."/>
            <person name="Dao M."/>
            <person name="Davis C."/>
            <person name="Chacko J."/>
            <person name="Dinh H."/>
            <person name="Dugan-Rocha S."/>
            <person name="Fowler G."/>
            <person name="Garner T.T."/>
            <person name="Garnes J."/>
            <person name="Gnirke A."/>
            <person name="Hawes A."/>
            <person name="Hernandez J."/>
            <person name="Hines S."/>
            <person name="Holder M."/>
            <person name="Hume J."/>
            <person name="Jhangiani S.N."/>
            <person name="Joshi V."/>
            <person name="Khan Z.M."/>
            <person name="Jackson L."/>
            <person name="Kovar C."/>
            <person name="Kowis A."/>
            <person name="Lee S."/>
            <person name="Lewis L.R."/>
            <person name="Margolis J."/>
            <person name="Morgan M."/>
            <person name="Nazareth L.V."/>
            <person name="Nguyen N."/>
            <person name="Okwuonu G."/>
            <person name="Parker D."/>
            <person name="Richards S."/>
            <person name="Ruiz S.J."/>
            <person name="Santibanez J."/>
            <person name="Savard J."/>
            <person name="Scherer S.E."/>
            <person name="Schneider B."/>
            <person name="Sodergren E."/>
            <person name="Tautz D."/>
            <person name="Vattahil S."/>
            <person name="Villasana D."/>
            <person name="White C.S."/>
            <person name="Wright R."/>
            <person name="Park Y."/>
            <person name="Beeman R.W."/>
            <person name="Lord J."/>
            <person name="Oppert B."/>
            <person name="Lorenzen M."/>
            <person name="Brown S."/>
            <person name="Wang L."/>
            <person name="Savard J."/>
            <person name="Tautz D."/>
            <person name="Richards S."/>
            <person name="Weinstock G."/>
            <person name="Gibbs R.A."/>
            <person name="Liu Y."/>
            <person name="Worley K."/>
            <person name="Weinstock G."/>
            <person name="Elsik C.G."/>
            <person name="Reese J.T."/>
            <person name="Elhaik E."/>
            <person name="Landan G."/>
            <person name="Graur D."/>
            <person name="Arensburger P."/>
            <person name="Atkinson P."/>
            <person name="Beeman R.W."/>
            <person name="Beidler J."/>
            <person name="Brown S.J."/>
            <person name="Demuth J.P."/>
            <person name="Drury D.W."/>
            <person name="Du Y.Z."/>
            <person name="Fujiwara H."/>
            <person name="Lorenzen M."/>
            <person name="Maselli V."/>
            <person name="Osanai M."/>
            <person name="Park Y."/>
            <person name="Robertson H.M."/>
            <person name="Tu Z."/>
            <person name="Wang J.J."/>
            <person name="Wang S."/>
            <person name="Richards S."/>
            <person name="Song H."/>
            <person name="Zhang L."/>
            <person name="Sodergren E."/>
            <person name="Werner D."/>
            <person name="Stanke M."/>
            <person name="Morgenstern B."/>
            <person name="Solovyev V."/>
            <person name="Kosarev P."/>
            <person name="Brown G."/>
            <person name="Chen H.C."/>
            <person name="Ermolaeva O."/>
            <person name="Hlavina W."/>
            <person name="Kapustin Y."/>
            <person name="Kiryutin B."/>
            <person name="Kitts P."/>
            <person name="Maglott D."/>
            <person name="Pruitt K."/>
            <person name="Sapojnikov V."/>
            <person name="Souvorov A."/>
            <person name="Mackey A.J."/>
            <person name="Waterhouse R.M."/>
            <person name="Wyder S."/>
            <person name="Zdobnov E.M."/>
            <person name="Zdobnov E.M."/>
            <person name="Wyder S."/>
            <person name="Kriventseva E.V."/>
            <person name="Kadowaki T."/>
            <person name="Bork P."/>
            <person name="Aranda M."/>
            <person name="Bao R."/>
            <person name="Beermann A."/>
            <person name="Berns N."/>
            <person name="Bolognesi R."/>
            <person name="Bonneton F."/>
            <person name="Bopp D."/>
            <person name="Brown S.J."/>
            <person name="Bucher G."/>
            <person name="Butts T."/>
            <person name="Chaumot A."/>
            <person name="Denell R.E."/>
            <person name="Ferrier D.E."/>
            <person name="Friedrich M."/>
            <person name="Gordon C.M."/>
            <person name="Jindra M."/>
            <person name="Klingler M."/>
            <person name="Lan Q."/>
            <person name="Lattorff H.M."/>
            <person name="Laudet V."/>
            <person name="von Levetsow C."/>
            <person name="Liu Z."/>
            <person name="Lutz R."/>
            <person name="Lynch J.A."/>
            <person name="da Fonseca R.N."/>
            <person name="Posnien N."/>
            <person name="Reuter R."/>
            <person name="Roth S."/>
            <person name="Savard J."/>
            <person name="Schinko J.B."/>
            <person name="Schmitt C."/>
            <person name="Schoppmeier M."/>
            <person name="Schroder R."/>
            <person name="Shippy T.D."/>
            <person name="Simonnet F."/>
            <person name="Marques-Souza H."/>
            <person name="Tautz D."/>
            <person name="Tomoyasu Y."/>
            <person name="Trauner J."/>
            <person name="Van der Zee M."/>
            <person name="Vervoort M."/>
            <person name="Wittkopp N."/>
            <person name="Wimmer E.A."/>
            <person name="Yang X."/>
            <person name="Jones A.K."/>
            <person name="Sattelle D.B."/>
            <person name="Ebert P.R."/>
            <person name="Nelson D."/>
            <person name="Scott J.G."/>
            <person name="Beeman R.W."/>
            <person name="Muthukrishnan S."/>
            <person name="Kramer K.J."/>
            <person name="Arakane Y."/>
            <person name="Beeman R.W."/>
            <person name="Zhu Q."/>
            <person name="Hogenkamp D."/>
            <person name="Dixit R."/>
            <person name="Oppert B."/>
            <person name="Jiang H."/>
            <person name="Zou Z."/>
            <person name="Marshall J."/>
            <person name="Elpidina E."/>
            <person name="Vinokurov K."/>
            <person name="Oppert C."/>
            <person name="Zou Z."/>
            <person name="Evans J."/>
            <person name="Lu Z."/>
            <person name="Zhao P."/>
            <person name="Sumathipala N."/>
            <person name="Altincicek B."/>
            <person name="Vilcinskas A."/>
            <person name="Williams M."/>
            <person name="Hultmark D."/>
            <person name="Hetru C."/>
            <person name="Jiang H."/>
            <person name="Grimmelikhuijzen C.J."/>
            <person name="Hauser F."/>
            <person name="Cazzamali G."/>
            <person name="Williamson M."/>
            <person name="Park Y."/>
            <person name="Li B."/>
            <person name="Tanaka Y."/>
            <person name="Predel R."/>
            <person name="Neupert S."/>
            <person name="Schachtner J."/>
            <person name="Verleyen P."/>
            <person name="Raible F."/>
            <person name="Bork P."/>
            <person name="Friedrich M."/>
            <person name="Walden K.K."/>
            <person name="Robertson H.M."/>
            <person name="Angeli S."/>
            <person name="Foret S."/>
            <person name="Bucher G."/>
            <person name="Schuetz S."/>
            <person name="Maleszka R."/>
            <person name="Wimmer E.A."/>
            <person name="Beeman R.W."/>
            <person name="Lorenzen M."/>
            <person name="Tomoyasu Y."/>
            <person name="Miller S.C."/>
            <person name="Grossmann D."/>
            <person name="Bucher G."/>
        </authorList>
    </citation>
    <scope>NUCLEOTIDE SEQUENCE [LARGE SCALE GENOMIC DNA]</scope>
    <source>
        <strain evidence="1 2">Georgia GA2</strain>
    </source>
</reference>
<sequence>MSEAFTNSYFYALPYEVLAYILSKINTVTLLNFCEVYECDYFLADRDVTRTIDLCKAYTLPDLVELSKKIVFENVTTLNVNCLYWVSASKLRRLVRRLINLETLYAMQTNLSLTSYDTEVFSKLKIKKMSVSVDRHEGINSHKIPTIETLYLSVIEVTAFINPWVLHMVFPALKNLWIDVEKPCDPKIILHCLHAGNKNKIFFQVKARTPSINFDHYGLSTYYNNRRASQPYVMCCEKFTAKQLPSESIFEIERSSEESWRILDELHCSKPYGPDDARKLFLNESNVDTMFFEELNFYHNGPVCNDRCRNAVSQILKSSCSSKLNKLCIMMCLFENKDAQEAVKTEDSYRATRERIGIMNKTANHPMEGVFKNFQGLQHLEVFACNQTSHHSAIQAYPLITIFEHLECLKVEIPVTLDGSFLIDVLKKCKHLKRLLITSLSQNEKLNMNLALAIPNATSLKDFRFQNHRIQLDKLLQRFSLIKTQKLERIVLICEEIDKMNLPSLQEFFDTHPQLIFVYFLIRGSTEAVVRTAQQMLNFYKKKHPSKFFLVKKIDVFNRIRFEIPNVHLCEMVKSDNRVASLNALDGFVNF</sequence>
<dbReference type="Proteomes" id="UP000007266">
    <property type="component" value="Linkage group 3"/>
</dbReference>